<protein>
    <submittedName>
        <fullName evidence="2">DUF1405 domain-containing protein</fullName>
    </submittedName>
</protein>
<evidence type="ECO:0000313" key="3">
    <source>
        <dbReference type="Proteomes" id="UP001387364"/>
    </source>
</evidence>
<feature type="transmembrane region" description="Helical" evidence="1">
    <location>
        <begin position="131"/>
        <end position="152"/>
    </location>
</feature>
<dbReference type="Proteomes" id="UP001387364">
    <property type="component" value="Chromosome"/>
</dbReference>
<dbReference type="Pfam" id="PF07187">
    <property type="entry name" value="DUF1405"/>
    <property type="match status" value="1"/>
</dbReference>
<evidence type="ECO:0000256" key="1">
    <source>
        <dbReference type="SAM" id="Phobius"/>
    </source>
</evidence>
<evidence type="ECO:0000313" key="2">
    <source>
        <dbReference type="EMBL" id="WXB91802.1"/>
    </source>
</evidence>
<feature type="transmembrane region" description="Helical" evidence="1">
    <location>
        <begin position="73"/>
        <end position="94"/>
    </location>
</feature>
<dbReference type="PANTHER" id="PTHR40042">
    <property type="entry name" value="HYPOTHETICAL MEMBRANE SPANNING PROTEIN"/>
    <property type="match status" value="1"/>
</dbReference>
<dbReference type="PANTHER" id="PTHR40042:SF1">
    <property type="entry name" value="DUF1405 DOMAIN-CONTAINING PROTEIN"/>
    <property type="match status" value="1"/>
</dbReference>
<proteinExistence type="predicted"/>
<accession>A0ABZ2N2M2</accession>
<dbReference type="EMBL" id="CP147404">
    <property type="protein sequence ID" value="WXB91802.1"/>
    <property type="molecule type" value="Genomic_DNA"/>
</dbReference>
<feature type="transmembrane region" description="Helical" evidence="1">
    <location>
        <begin position="12"/>
        <end position="30"/>
    </location>
</feature>
<feature type="transmembrane region" description="Helical" evidence="1">
    <location>
        <begin position="167"/>
        <end position="187"/>
    </location>
</feature>
<feature type="transmembrane region" description="Helical" evidence="1">
    <location>
        <begin position="106"/>
        <end position="124"/>
    </location>
</feature>
<reference evidence="2 3" key="1">
    <citation type="submission" date="2024-02" db="EMBL/GenBank/DDBJ databases">
        <title>Seven novel Bacillus-like species.</title>
        <authorList>
            <person name="Liu G."/>
        </authorList>
    </citation>
    <scope>NUCLEOTIDE SEQUENCE [LARGE SCALE GENOMIC DNA]</scope>
    <source>
        <strain evidence="2 3">FJAT-52991</strain>
    </source>
</reference>
<gene>
    <name evidence="2" type="ORF">WDJ61_11040</name>
</gene>
<keyword evidence="1" id="KW-0812">Transmembrane</keyword>
<name>A0ABZ2N2M2_9BACI</name>
<organism evidence="2 3">
    <name type="scientific">Bacillus kandeliae</name>
    <dbReference type="NCBI Taxonomy" id="3129297"/>
    <lineage>
        <taxon>Bacteria</taxon>
        <taxon>Bacillati</taxon>
        <taxon>Bacillota</taxon>
        <taxon>Bacilli</taxon>
        <taxon>Bacillales</taxon>
        <taxon>Bacillaceae</taxon>
        <taxon>Bacillus</taxon>
    </lineage>
</organism>
<keyword evidence="1" id="KW-1133">Transmembrane helix</keyword>
<dbReference type="InterPro" id="IPR009845">
    <property type="entry name" value="DUF1405"/>
</dbReference>
<feature type="transmembrane region" description="Helical" evidence="1">
    <location>
        <begin position="42"/>
        <end position="66"/>
    </location>
</feature>
<keyword evidence="1" id="KW-0472">Membrane</keyword>
<dbReference type="RefSeq" id="WP_338749656.1">
    <property type="nucleotide sequence ID" value="NZ_CP147404.1"/>
</dbReference>
<keyword evidence="3" id="KW-1185">Reference proteome</keyword>
<sequence length="200" mass="23670">MRHLYWILTNKSFLWTLLIINILGTIYGYIWYGSQLEGTEWYFIPFVPDSPTASLFFVVVLVGFLFKKHWGLFQALAVITLFKYGIWAVVMNILTLKVSGSLPWEGYMLMASHLGMAIQGLLYAPFYRIKMWQLVVAAVWTLHNEIIDYVFMQYPVYSQLNLYIKEIGYFTFWLSLLSIFIAWYVGVKEQRLKWSLPEKW</sequence>